<accession>A0AAW1L3X9</accession>
<reference evidence="1 2" key="1">
    <citation type="journal article" date="2024" name="BMC Genomics">
        <title>De novo assembly and annotation of Popillia japonica's genome with initial clues to its potential as an invasive pest.</title>
        <authorList>
            <person name="Cucini C."/>
            <person name="Boschi S."/>
            <person name="Funari R."/>
            <person name="Cardaioli E."/>
            <person name="Iannotti N."/>
            <person name="Marturano G."/>
            <person name="Paoli F."/>
            <person name="Bruttini M."/>
            <person name="Carapelli A."/>
            <person name="Frati F."/>
            <person name="Nardi F."/>
        </authorList>
    </citation>
    <scope>NUCLEOTIDE SEQUENCE [LARGE SCALE GENOMIC DNA]</scope>
    <source>
        <strain evidence="1">DMR45628</strain>
    </source>
</reference>
<proteinExistence type="predicted"/>
<sequence>MLQIATSEDDDTRWDVHLKKIERDLNTSVNKSTGKSAFELLYGYIPRFKDGMFRSLTEDNETYRLPKCLQEEASQHMINAQRKYKAQYMYLQ</sequence>
<organism evidence="1 2">
    <name type="scientific">Popillia japonica</name>
    <name type="common">Japanese beetle</name>
    <dbReference type="NCBI Taxonomy" id="7064"/>
    <lineage>
        <taxon>Eukaryota</taxon>
        <taxon>Metazoa</taxon>
        <taxon>Ecdysozoa</taxon>
        <taxon>Arthropoda</taxon>
        <taxon>Hexapoda</taxon>
        <taxon>Insecta</taxon>
        <taxon>Pterygota</taxon>
        <taxon>Neoptera</taxon>
        <taxon>Endopterygota</taxon>
        <taxon>Coleoptera</taxon>
        <taxon>Polyphaga</taxon>
        <taxon>Scarabaeiformia</taxon>
        <taxon>Scarabaeidae</taxon>
        <taxon>Rutelinae</taxon>
        <taxon>Popillia</taxon>
    </lineage>
</organism>
<name>A0AAW1L3X9_POPJA</name>
<dbReference type="Gene3D" id="3.30.420.10">
    <property type="entry name" value="Ribonuclease H-like superfamily/Ribonuclease H"/>
    <property type="match status" value="1"/>
</dbReference>
<evidence type="ECO:0000313" key="1">
    <source>
        <dbReference type="EMBL" id="KAK9729263.1"/>
    </source>
</evidence>
<dbReference type="Proteomes" id="UP001458880">
    <property type="component" value="Unassembled WGS sequence"/>
</dbReference>
<evidence type="ECO:0000313" key="2">
    <source>
        <dbReference type="Proteomes" id="UP001458880"/>
    </source>
</evidence>
<protein>
    <submittedName>
        <fullName evidence="1">Uncharacterized protein</fullName>
    </submittedName>
</protein>
<dbReference type="EMBL" id="JASPKY010000162">
    <property type="protein sequence ID" value="KAK9729263.1"/>
    <property type="molecule type" value="Genomic_DNA"/>
</dbReference>
<keyword evidence="2" id="KW-1185">Reference proteome</keyword>
<gene>
    <name evidence="1" type="ORF">QE152_g16001</name>
</gene>
<comment type="caution">
    <text evidence="1">The sequence shown here is derived from an EMBL/GenBank/DDBJ whole genome shotgun (WGS) entry which is preliminary data.</text>
</comment>
<dbReference type="GO" id="GO:0003676">
    <property type="term" value="F:nucleic acid binding"/>
    <property type="evidence" value="ECO:0007669"/>
    <property type="project" value="InterPro"/>
</dbReference>
<dbReference type="InterPro" id="IPR036397">
    <property type="entry name" value="RNaseH_sf"/>
</dbReference>
<dbReference type="AlphaFoldDB" id="A0AAW1L3X9"/>